<sequence length="397" mass="46007">MKSSLGSTNSPDRLPWAKITEGTLFDSFVIGQRIGLTEHADIYAVNKQVRPDTDANITYEARSYSFLDIAPNVKANRARAVRRISQRTILKTTWQDLQVIIYRTGDLDNYKKDDHEETTGPVPNTIPDMPLSGKKPKEKTTRQRESNRLRQKSRRERARQQNKLVEGVLRDETKLAKCQNDGESRVTSKEPIEVDDGFVFFELLYLANGDELSRKVLPPTTRLQLERYLAAREEEVVLDDEDALDEFISIKEREIVSLRRTQNQYQPVLSNWHNHLDYAFRQRFIGSTGQQEQNIPLLKKRYEILKSGLDALPGLIAKAEKTVQSLRPRLLDARKARESRDVKQARRLRKKKLEKIIKNYSRWTSNVTIGSAPYYKIGEDISYAEQELEKLTLESWD</sequence>
<accession>A0A8K0WBW0</accession>
<dbReference type="AlphaFoldDB" id="A0A8K0WBW0"/>
<proteinExistence type="predicted"/>
<organism evidence="2 3">
    <name type="scientific">Fusarium tricinctum</name>
    <dbReference type="NCBI Taxonomy" id="61284"/>
    <lineage>
        <taxon>Eukaryota</taxon>
        <taxon>Fungi</taxon>
        <taxon>Dikarya</taxon>
        <taxon>Ascomycota</taxon>
        <taxon>Pezizomycotina</taxon>
        <taxon>Sordariomycetes</taxon>
        <taxon>Hypocreomycetidae</taxon>
        <taxon>Hypocreales</taxon>
        <taxon>Nectriaceae</taxon>
        <taxon>Fusarium</taxon>
        <taxon>Fusarium tricinctum species complex</taxon>
    </lineage>
</organism>
<dbReference type="Proteomes" id="UP000813427">
    <property type="component" value="Unassembled WGS sequence"/>
</dbReference>
<evidence type="ECO:0000313" key="3">
    <source>
        <dbReference type="Proteomes" id="UP000813427"/>
    </source>
</evidence>
<evidence type="ECO:0000313" key="2">
    <source>
        <dbReference type="EMBL" id="KAH7242597.1"/>
    </source>
</evidence>
<reference evidence="2" key="1">
    <citation type="journal article" date="2021" name="Nat. Commun.">
        <title>Genetic determinants of endophytism in the Arabidopsis root mycobiome.</title>
        <authorList>
            <person name="Mesny F."/>
            <person name="Miyauchi S."/>
            <person name="Thiergart T."/>
            <person name="Pickel B."/>
            <person name="Atanasova L."/>
            <person name="Karlsson M."/>
            <person name="Huettel B."/>
            <person name="Barry K.W."/>
            <person name="Haridas S."/>
            <person name="Chen C."/>
            <person name="Bauer D."/>
            <person name="Andreopoulos W."/>
            <person name="Pangilinan J."/>
            <person name="LaButti K."/>
            <person name="Riley R."/>
            <person name="Lipzen A."/>
            <person name="Clum A."/>
            <person name="Drula E."/>
            <person name="Henrissat B."/>
            <person name="Kohler A."/>
            <person name="Grigoriev I.V."/>
            <person name="Martin F.M."/>
            <person name="Hacquard S."/>
        </authorList>
    </citation>
    <scope>NUCLEOTIDE SEQUENCE</scope>
    <source>
        <strain evidence="2">MPI-SDFR-AT-0068</strain>
    </source>
</reference>
<feature type="region of interest" description="Disordered" evidence="1">
    <location>
        <begin position="110"/>
        <end position="162"/>
    </location>
</feature>
<evidence type="ECO:0000256" key="1">
    <source>
        <dbReference type="SAM" id="MobiDB-lite"/>
    </source>
</evidence>
<gene>
    <name evidence="2" type="ORF">BKA59DRAFT_481083</name>
</gene>
<protein>
    <submittedName>
        <fullName evidence="2">Uncharacterized protein</fullName>
    </submittedName>
</protein>
<dbReference type="EMBL" id="JAGPXF010000005">
    <property type="protein sequence ID" value="KAH7242597.1"/>
    <property type="molecule type" value="Genomic_DNA"/>
</dbReference>
<name>A0A8K0WBW0_9HYPO</name>
<keyword evidence="3" id="KW-1185">Reference proteome</keyword>
<feature type="compositionally biased region" description="Basic and acidic residues" evidence="1">
    <location>
        <begin position="138"/>
        <end position="148"/>
    </location>
</feature>
<dbReference type="OrthoDB" id="4694955at2759"/>
<comment type="caution">
    <text evidence="2">The sequence shown here is derived from an EMBL/GenBank/DDBJ whole genome shotgun (WGS) entry which is preliminary data.</text>
</comment>